<dbReference type="EMBL" id="METP01000003">
    <property type="protein sequence ID" value="OGC07510.1"/>
    <property type="molecule type" value="Genomic_DNA"/>
</dbReference>
<evidence type="ECO:0000313" key="2">
    <source>
        <dbReference type="Proteomes" id="UP000176938"/>
    </source>
</evidence>
<name>A0A1F4RH68_UNCSA</name>
<dbReference type="Proteomes" id="UP000176938">
    <property type="component" value="Unassembled WGS sequence"/>
</dbReference>
<protein>
    <submittedName>
        <fullName evidence="1">Uncharacterized protein</fullName>
    </submittedName>
</protein>
<comment type="caution">
    <text evidence="1">The sequence shown here is derived from an EMBL/GenBank/DDBJ whole genome shotgun (WGS) entry which is preliminary data.</text>
</comment>
<proteinExistence type="predicted"/>
<reference evidence="1 2" key="1">
    <citation type="journal article" date="2016" name="Nat. Commun.">
        <title>Thousands of microbial genomes shed light on interconnected biogeochemical processes in an aquifer system.</title>
        <authorList>
            <person name="Anantharaman K."/>
            <person name="Brown C.T."/>
            <person name="Hug L.A."/>
            <person name="Sharon I."/>
            <person name="Castelle C.J."/>
            <person name="Probst A.J."/>
            <person name="Thomas B.C."/>
            <person name="Singh A."/>
            <person name="Wilkins M.J."/>
            <person name="Karaoz U."/>
            <person name="Brodie E.L."/>
            <person name="Williams K.H."/>
            <person name="Hubbard S.S."/>
            <person name="Banfield J.F."/>
        </authorList>
    </citation>
    <scope>NUCLEOTIDE SEQUENCE [LARGE SCALE GENOMIC DNA]</scope>
</reference>
<evidence type="ECO:0000313" key="1">
    <source>
        <dbReference type="EMBL" id="OGC07510.1"/>
    </source>
</evidence>
<accession>A0A1F4RH68</accession>
<sequence length="68" mass="8049">MEIFIPRARRIRLQSHDPHVFKRPVLDDSGEYALRIKIGRSKIRVRKQGAAFQLMPLSKTKKFRRDST</sequence>
<organism evidence="1 2">
    <name type="scientific">candidate division WOR-1 bacterium RIFCSPLOWO2_02_FULL_46_20</name>
    <dbReference type="NCBI Taxonomy" id="1802567"/>
    <lineage>
        <taxon>Bacteria</taxon>
        <taxon>Bacillati</taxon>
        <taxon>Saganbacteria</taxon>
    </lineage>
</organism>
<dbReference type="AlphaFoldDB" id="A0A1F4RH68"/>
<gene>
    <name evidence="1" type="ORF">A3H38_01735</name>
</gene>